<keyword evidence="1" id="KW-0472">Membrane</keyword>
<dbReference type="AlphaFoldDB" id="A0A840ZMQ3"/>
<accession>A0A840ZMQ3</accession>
<dbReference type="RefSeq" id="WP_183571683.1">
    <property type="nucleotide sequence ID" value="NZ_JACHOP010000017.1"/>
</dbReference>
<dbReference type="Proteomes" id="UP000583454">
    <property type="component" value="Unassembled WGS sequence"/>
</dbReference>
<sequence>MAGIEIAGLLKDYGPWGAVALLVLALSAVVKWWRECMNARIEEAGKAAAALERAAAATVATAAALEDVREGQVEIARLVTQAMKGAEGSNDLTKELLRDIKDGIKNRSGHA</sequence>
<comment type="caution">
    <text evidence="2">The sequence shown here is derived from an EMBL/GenBank/DDBJ whole genome shotgun (WGS) entry which is preliminary data.</text>
</comment>
<gene>
    <name evidence="2" type="ORF">HNR00_003603</name>
</gene>
<feature type="transmembrane region" description="Helical" evidence="1">
    <location>
        <begin position="13"/>
        <end position="33"/>
    </location>
</feature>
<organism evidence="2 3">
    <name type="scientific">Methylorubrum rhodinum</name>
    <dbReference type="NCBI Taxonomy" id="29428"/>
    <lineage>
        <taxon>Bacteria</taxon>
        <taxon>Pseudomonadati</taxon>
        <taxon>Pseudomonadota</taxon>
        <taxon>Alphaproteobacteria</taxon>
        <taxon>Hyphomicrobiales</taxon>
        <taxon>Methylobacteriaceae</taxon>
        <taxon>Methylorubrum</taxon>
    </lineage>
</organism>
<evidence type="ECO:0000313" key="2">
    <source>
        <dbReference type="EMBL" id="MBB5758876.1"/>
    </source>
</evidence>
<keyword evidence="3" id="KW-1185">Reference proteome</keyword>
<evidence type="ECO:0000313" key="3">
    <source>
        <dbReference type="Proteomes" id="UP000583454"/>
    </source>
</evidence>
<keyword evidence="1" id="KW-0812">Transmembrane</keyword>
<reference evidence="2 3" key="1">
    <citation type="submission" date="2020-08" db="EMBL/GenBank/DDBJ databases">
        <title>Genomic Encyclopedia of Type Strains, Phase IV (KMG-IV): sequencing the most valuable type-strain genomes for metagenomic binning, comparative biology and taxonomic classification.</title>
        <authorList>
            <person name="Goeker M."/>
        </authorList>
    </citation>
    <scope>NUCLEOTIDE SEQUENCE [LARGE SCALE GENOMIC DNA]</scope>
    <source>
        <strain evidence="2 3">DSM 2163</strain>
    </source>
</reference>
<dbReference type="EMBL" id="JACHOP010000017">
    <property type="protein sequence ID" value="MBB5758876.1"/>
    <property type="molecule type" value="Genomic_DNA"/>
</dbReference>
<proteinExistence type="predicted"/>
<keyword evidence="1" id="KW-1133">Transmembrane helix</keyword>
<protein>
    <submittedName>
        <fullName evidence="2">Uncharacterized protein</fullName>
    </submittedName>
</protein>
<name>A0A840ZMQ3_9HYPH</name>
<evidence type="ECO:0000256" key="1">
    <source>
        <dbReference type="SAM" id="Phobius"/>
    </source>
</evidence>